<comment type="caution">
    <text evidence="1">The sequence shown here is derived from an EMBL/GenBank/DDBJ whole genome shotgun (WGS) entry which is preliminary data.</text>
</comment>
<protein>
    <submittedName>
        <fullName evidence="1">Uncharacterized protein</fullName>
    </submittedName>
</protein>
<reference evidence="1 2" key="1">
    <citation type="submission" date="2024-10" db="EMBL/GenBank/DDBJ databases">
        <authorList>
            <person name="Kim D."/>
        </authorList>
    </citation>
    <scope>NUCLEOTIDE SEQUENCE [LARGE SCALE GENOMIC DNA]</scope>
    <source>
        <strain evidence="1">Taebaek</strain>
    </source>
</reference>
<name>A0ABD2KAT4_HETSC</name>
<dbReference type="EMBL" id="JBICCN010000037">
    <property type="protein sequence ID" value="KAL3100035.1"/>
    <property type="molecule type" value="Genomic_DNA"/>
</dbReference>
<dbReference type="Proteomes" id="UP001620645">
    <property type="component" value="Unassembled WGS sequence"/>
</dbReference>
<proteinExistence type="predicted"/>
<evidence type="ECO:0000313" key="1">
    <source>
        <dbReference type="EMBL" id="KAL3100035.1"/>
    </source>
</evidence>
<dbReference type="AlphaFoldDB" id="A0ABD2KAT4"/>
<gene>
    <name evidence="1" type="ORF">niasHS_001961</name>
</gene>
<organism evidence="1 2">
    <name type="scientific">Heterodera schachtii</name>
    <name type="common">Sugarbeet cyst nematode worm</name>
    <name type="synonym">Tylenchus schachtii</name>
    <dbReference type="NCBI Taxonomy" id="97005"/>
    <lineage>
        <taxon>Eukaryota</taxon>
        <taxon>Metazoa</taxon>
        <taxon>Ecdysozoa</taxon>
        <taxon>Nematoda</taxon>
        <taxon>Chromadorea</taxon>
        <taxon>Rhabditida</taxon>
        <taxon>Tylenchina</taxon>
        <taxon>Tylenchomorpha</taxon>
        <taxon>Tylenchoidea</taxon>
        <taxon>Heteroderidae</taxon>
        <taxon>Heteroderinae</taxon>
        <taxon>Heterodera</taxon>
    </lineage>
</organism>
<accession>A0ABD2KAT4</accession>
<sequence length="338" mass="38305">MKHNLYELEKKVREIDILCLPNDKKPNCKFDNGNSHFLYSLTEAIRCCEEQKAGQTSAGNSQNANWSMVKVLAQQFHADFDTLVKEIKLLVEIGESALSRMSKEEVEEICLKLEKLQNDLLENPGHYNGMPIQTANEKLGKILRESGHKWVKSAELDKEIQQILGNMIVAELIGIYEKELDKKFALINGISVNLHEIKTIAGIFQRKFLKIRELIGYINQPDGFKLIILKELEEKTKEKGKELKIVKNLVDSIIKAKAVASRLTNAKETKAFIKLIENSDDPLRKEVPRFFGKVVTPVNAKELLKTVFGLEEMEATKQAIEDAFMIPASEISVPKGKN</sequence>
<keyword evidence="2" id="KW-1185">Reference proteome</keyword>
<evidence type="ECO:0000313" key="2">
    <source>
        <dbReference type="Proteomes" id="UP001620645"/>
    </source>
</evidence>